<comment type="caution">
    <text evidence="5">The sequence shown here is derived from an EMBL/GenBank/DDBJ whole genome shotgun (WGS) entry which is preliminary data.</text>
</comment>
<evidence type="ECO:0000313" key="6">
    <source>
        <dbReference type="Proteomes" id="UP000606786"/>
    </source>
</evidence>
<feature type="transmembrane region" description="Helical" evidence="3">
    <location>
        <begin position="319"/>
        <end position="337"/>
    </location>
</feature>
<feature type="compositionally biased region" description="Basic and acidic residues" evidence="2">
    <location>
        <begin position="1"/>
        <end position="15"/>
    </location>
</feature>
<sequence>MADEFEKFEQSKDSDDSLDSAAPVESEQTENSEISKESEESEDEEILDVIIFGASSSVGKSAMESAIEVLDGLTWGIAGLEMKNLKMALSEVEEKTGKNLSDISIYEVNVHDPNSVREMVQNCKVLVNCVGPFMFLGEFVVKQCILAGTHYVDVSHEPIFTALMTIIYDQWAREKGVYVIPSCGFIAVAAEMGVVFAQKMFPGIINSIESFWENNVYYKDKSSKAVLATGAWDSFVYSLRTANDAFIYQMALKPKDYPHLLPRWGTRPLPHKIPRLESNFVPFNGGDRNIVMNSQRLWFKYERKRPIQYKNYIGFKSKLQAYFVPLFLAFISLLAQFTRTTRFLLSYVTFFTFGFITASGPTERNRNSHHYKITFRSIGWHKTEWISEKKPALQMWTQVTGYNPFYGANCVAVLTSAKMILQEENKIPGRGGCSPQAMHSPEPLY</sequence>
<proteinExistence type="inferred from homology"/>
<protein>
    <submittedName>
        <fullName evidence="5">(Mediterranean fruit fly) hypothetical protein</fullName>
    </submittedName>
</protein>
<dbReference type="GO" id="GO:0005886">
    <property type="term" value="C:plasma membrane"/>
    <property type="evidence" value="ECO:0007669"/>
    <property type="project" value="TreeGrafter"/>
</dbReference>
<organism evidence="5 6">
    <name type="scientific">Ceratitis capitata</name>
    <name type="common">Mediterranean fruit fly</name>
    <name type="synonym">Tephritis capitata</name>
    <dbReference type="NCBI Taxonomy" id="7213"/>
    <lineage>
        <taxon>Eukaryota</taxon>
        <taxon>Metazoa</taxon>
        <taxon>Ecdysozoa</taxon>
        <taxon>Arthropoda</taxon>
        <taxon>Hexapoda</taxon>
        <taxon>Insecta</taxon>
        <taxon>Pterygota</taxon>
        <taxon>Neoptera</taxon>
        <taxon>Endopterygota</taxon>
        <taxon>Diptera</taxon>
        <taxon>Brachycera</taxon>
        <taxon>Muscomorpha</taxon>
        <taxon>Tephritoidea</taxon>
        <taxon>Tephritidae</taxon>
        <taxon>Ceratitis</taxon>
        <taxon>Ceratitis</taxon>
    </lineage>
</organism>
<dbReference type="InterPro" id="IPR051276">
    <property type="entry name" value="Saccharopine_DH-like_oxidrdct"/>
</dbReference>
<dbReference type="Gene3D" id="3.40.50.720">
    <property type="entry name" value="NAD(P)-binding Rossmann-like Domain"/>
    <property type="match status" value="1"/>
</dbReference>
<evidence type="ECO:0000256" key="3">
    <source>
        <dbReference type="SAM" id="Phobius"/>
    </source>
</evidence>
<dbReference type="Proteomes" id="UP000606786">
    <property type="component" value="Unassembled WGS sequence"/>
</dbReference>
<dbReference type="PANTHER" id="PTHR12286">
    <property type="entry name" value="SACCHAROPINE DEHYDROGENASE-LIKE OXIDOREDUCTASE"/>
    <property type="match status" value="1"/>
</dbReference>
<gene>
    <name evidence="5" type="ORF">CCAP1982_LOCUS979</name>
</gene>
<dbReference type="Pfam" id="PF03435">
    <property type="entry name" value="Sacchrp_dh_NADP"/>
    <property type="match status" value="1"/>
</dbReference>
<name>A0A811U215_CERCA</name>
<dbReference type="GO" id="GO:0009247">
    <property type="term" value="P:glycolipid biosynthetic process"/>
    <property type="evidence" value="ECO:0007669"/>
    <property type="project" value="TreeGrafter"/>
</dbReference>
<reference evidence="5" key="1">
    <citation type="submission" date="2020-11" db="EMBL/GenBank/DDBJ databases">
        <authorList>
            <person name="Whitehead M."/>
        </authorList>
    </citation>
    <scope>NUCLEOTIDE SEQUENCE</scope>
    <source>
        <strain evidence="5">EGII</strain>
    </source>
</reference>
<evidence type="ECO:0000313" key="5">
    <source>
        <dbReference type="EMBL" id="CAD6992097.1"/>
    </source>
</evidence>
<feature type="region of interest" description="Disordered" evidence="2">
    <location>
        <begin position="1"/>
        <end position="43"/>
    </location>
</feature>
<accession>A0A811U215</accession>
<comment type="similarity">
    <text evidence="1">Belongs to the saccharopine dehydrogenase family.</text>
</comment>
<dbReference type="EMBL" id="CAJHJT010000001">
    <property type="protein sequence ID" value="CAD6992097.1"/>
    <property type="molecule type" value="Genomic_DNA"/>
</dbReference>
<dbReference type="PANTHER" id="PTHR12286:SF5">
    <property type="entry name" value="SACCHAROPINE DEHYDROGENASE-LIKE OXIDOREDUCTASE"/>
    <property type="match status" value="1"/>
</dbReference>
<feature type="transmembrane region" description="Helical" evidence="3">
    <location>
        <begin position="343"/>
        <end position="362"/>
    </location>
</feature>
<dbReference type="GO" id="GO:0005811">
    <property type="term" value="C:lipid droplet"/>
    <property type="evidence" value="ECO:0007669"/>
    <property type="project" value="TreeGrafter"/>
</dbReference>
<dbReference type="SUPFAM" id="SSF51735">
    <property type="entry name" value="NAD(P)-binding Rossmann-fold domains"/>
    <property type="match status" value="1"/>
</dbReference>
<keyword evidence="3" id="KW-0812">Transmembrane</keyword>
<dbReference type="GO" id="GO:0005739">
    <property type="term" value="C:mitochondrion"/>
    <property type="evidence" value="ECO:0007669"/>
    <property type="project" value="TreeGrafter"/>
</dbReference>
<feature type="domain" description="Saccharopine dehydrogenase NADP binding" evidence="4">
    <location>
        <begin position="50"/>
        <end position="179"/>
    </location>
</feature>
<evidence type="ECO:0000256" key="1">
    <source>
        <dbReference type="ARBA" id="ARBA00038048"/>
    </source>
</evidence>
<keyword evidence="6" id="KW-1185">Reference proteome</keyword>
<evidence type="ECO:0000259" key="4">
    <source>
        <dbReference type="Pfam" id="PF03435"/>
    </source>
</evidence>
<keyword evidence="3" id="KW-1133">Transmembrane helix</keyword>
<dbReference type="InterPro" id="IPR036291">
    <property type="entry name" value="NAD(P)-bd_dom_sf"/>
</dbReference>
<dbReference type="InterPro" id="IPR005097">
    <property type="entry name" value="Sacchrp_dh_NADP-bd"/>
</dbReference>
<dbReference type="AlphaFoldDB" id="A0A811U215"/>
<evidence type="ECO:0000256" key="2">
    <source>
        <dbReference type="SAM" id="MobiDB-lite"/>
    </source>
</evidence>
<keyword evidence="3" id="KW-0472">Membrane</keyword>
<dbReference type="OrthoDB" id="10268090at2759"/>